<dbReference type="AlphaFoldDB" id="A0A6N6WCM1"/>
<dbReference type="Pfam" id="PF00890">
    <property type="entry name" value="FAD_binding_2"/>
    <property type="match status" value="1"/>
</dbReference>
<dbReference type="InterPro" id="IPR036188">
    <property type="entry name" value="FAD/NAD-bd_sf"/>
</dbReference>
<evidence type="ECO:0000259" key="3">
    <source>
        <dbReference type="Pfam" id="PF00890"/>
    </source>
</evidence>
<name>A0A6N6WCM1_9BURK</name>
<gene>
    <name evidence="4" type="ORF">FSO04_18575</name>
</gene>
<dbReference type="SUPFAM" id="SSF51905">
    <property type="entry name" value="FAD/NAD(P)-binding domain"/>
    <property type="match status" value="1"/>
</dbReference>
<dbReference type="Proteomes" id="UP000463700">
    <property type="component" value="Unassembled WGS sequence"/>
</dbReference>
<comment type="caution">
    <text evidence="4">The sequence shown here is derived from an EMBL/GenBank/DDBJ whole genome shotgun (WGS) entry which is preliminary data.</text>
</comment>
<evidence type="ECO:0000256" key="2">
    <source>
        <dbReference type="ARBA" id="ARBA00023002"/>
    </source>
</evidence>
<accession>A0A6N6WCM1</accession>
<dbReference type="GO" id="GO:0016491">
    <property type="term" value="F:oxidoreductase activity"/>
    <property type="evidence" value="ECO:0007669"/>
    <property type="project" value="UniProtKB-KW"/>
</dbReference>
<sequence length="563" mass="61504">MHAIPAARRREARMSERITQVLSLHRITPRCYDLTSVRTGSVRDQLIRATLLADALLRSGLVAVQRRDSDDEQKAIKRKRLLVLGAGVAGVALGLSAAEQGADVTIVEKETYPFGTLASCYWRTVDPTEYDWPHQHWNQGSLPIVLPGAPVATGPGGPQSPIQLPLPPSRLTGSRLAGVWSSLHSSALSPPVPDSTIAVGAGSLTILYGRNANDLTIDDSLAASALATRVPGHPMLTVSDAAATELVRVTSGWTTPSWNSEKFAAIVSCIGFGEEITSERPPPPTGQRGNWNGFTGHHFWQDYDGMKRSGFFKRTNRTMPTAILISGSGDGAMQDFQRAATGRFGRDLYEKIKSALPTGRFTPEGFMQDAILAEDYARRAHGWRPIGASIDATFQHWHDAYERAVNEVWSRWNSATKEHEAVAKAVLRPEVINELTGSPGPRVTVRWVIRESTPAYTYGLNRFLSLLVLRLMALLQGADHGRPHTLLTQHEIHAISPHPPHVCSGNPAGCYAIVHDVLLRNVVTHASVWNQFDLILIRHGQEASPLLGGASVPEQQVPFDIPR</sequence>
<feature type="domain" description="FAD-dependent oxidoreductase 2 FAD-binding" evidence="3">
    <location>
        <begin position="81"/>
        <end position="116"/>
    </location>
</feature>
<evidence type="ECO:0000313" key="4">
    <source>
        <dbReference type="EMBL" id="KAE8758402.1"/>
    </source>
</evidence>
<evidence type="ECO:0000256" key="1">
    <source>
        <dbReference type="ARBA" id="ARBA00022630"/>
    </source>
</evidence>
<dbReference type="InterPro" id="IPR003953">
    <property type="entry name" value="FAD-dep_OxRdtase_2_FAD-bd"/>
</dbReference>
<organism evidence="4 5">
    <name type="scientific">Paraburkholderia madseniana</name>
    <dbReference type="NCBI Taxonomy" id="2599607"/>
    <lineage>
        <taxon>Bacteria</taxon>
        <taxon>Pseudomonadati</taxon>
        <taxon>Pseudomonadota</taxon>
        <taxon>Betaproteobacteria</taxon>
        <taxon>Burkholderiales</taxon>
        <taxon>Burkholderiaceae</taxon>
        <taxon>Paraburkholderia</taxon>
    </lineage>
</organism>
<dbReference type="Gene3D" id="3.50.50.60">
    <property type="entry name" value="FAD/NAD(P)-binding domain"/>
    <property type="match status" value="1"/>
</dbReference>
<reference evidence="4 5" key="1">
    <citation type="journal article" date="2020" name="Int. J. Syst. Evol. Microbiol.">
        <title>Paraburkholderia madseniana sp. nov., a phenolic acid-degrading bacterium isolated from acidic forest soil.</title>
        <authorList>
            <person name="Wilhelm R.C."/>
            <person name="Murphy S.J.L."/>
            <person name="Feriancek N.M."/>
            <person name="Karasz D.C."/>
            <person name="DeRito C.M."/>
            <person name="Newman J.D."/>
            <person name="Buckley D.H."/>
        </authorList>
    </citation>
    <scope>NUCLEOTIDE SEQUENCE [LARGE SCALE GENOMIC DNA]</scope>
    <source>
        <strain evidence="4 5">RP11</strain>
    </source>
</reference>
<keyword evidence="1" id="KW-0285">Flavoprotein</keyword>
<evidence type="ECO:0000313" key="5">
    <source>
        <dbReference type="Proteomes" id="UP000463700"/>
    </source>
</evidence>
<protein>
    <submittedName>
        <fullName evidence="4">FAD-binding protein</fullName>
    </submittedName>
</protein>
<proteinExistence type="predicted"/>
<dbReference type="EMBL" id="VOSW01000033">
    <property type="protein sequence ID" value="KAE8758402.1"/>
    <property type="molecule type" value="Genomic_DNA"/>
</dbReference>
<keyword evidence="2" id="KW-0560">Oxidoreductase</keyword>
<dbReference type="OrthoDB" id="9152537at2"/>